<evidence type="ECO:0000256" key="1">
    <source>
        <dbReference type="ARBA" id="ARBA00001974"/>
    </source>
</evidence>
<dbReference type="Pfam" id="PF00732">
    <property type="entry name" value="GMC_oxred_N"/>
    <property type="match status" value="1"/>
</dbReference>
<evidence type="ECO:0000256" key="6">
    <source>
        <dbReference type="RuleBase" id="RU003968"/>
    </source>
</evidence>
<dbReference type="PANTHER" id="PTHR11552:SF147">
    <property type="entry name" value="CHOLINE DEHYDROGENASE, MITOCHONDRIAL"/>
    <property type="match status" value="1"/>
</dbReference>
<evidence type="ECO:0000256" key="3">
    <source>
        <dbReference type="ARBA" id="ARBA00022630"/>
    </source>
</evidence>
<feature type="binding site" evidence="5">
    <location>
        <position position="206"/>
    </location>
    <ligand>
        <name>FAD</name>
        <dbReference type="ChEBI" id="CHEBI:57692"/>
    </ligand>
</feature>
<dbReference type="AlphaFoldDB" id="A0A6J4IZS0"/>
<dbReference type="EMBL" id="CADCTE010000155">
    <property type="protein sequence ID" value="CAA9263744.1"/>
    <property type="molecule type" value="Genomic_DNA"/>
</dbReference>
<accession>A0A6J4IZS0</accession>
<evidence type="ECO:0000259" key="7">
    <source>
        <dbReference type="PROSITE" id="PS00623"/>
    </source>
</evidence>
<name>A0A6J4IZS0_9MICC</name>
<dbReference type="SUPFAM" id="SSF51905">
    <property type="entry name" value="FAD/NAD(P)-binding domain"/>
    <property type="match status" value="1"/>
</dbReference>
<sequence>MVSVIVVGAGSAGCVVGAMLSEQDSLDVLVLEAGVDRDAATRPDSLRSVSYLDAVDDGSAFWTDVLATFRTGEEAAVYLRGKGVGGSGSVNGMIALPGEPSDYDRWRDEFGCAGWGWQDLRLYAEQLFPMLRRVGPDELTPLDQALLGAAGTMGHDADLDLRTSLEDGAGRLWLTANENGRFSSAEAFLDPSRDRHNLKVRGGMGVHSVEFEGRRAVGVRLDDGRVIHGDHVVLCAGTFGSAEILLRSGVDRRGLGRNLRDHAAIRSDLVLDCRDPDRSRPTIGSVFRASTPGNARDIHLLPVHGRIWGMSPRATGALVLCLMTVRSTGQLTIEGSGTGARTRVSLDMLSDEQDRDAFRAGVQWLREMLETPDFKELVTEHSMAGLLDAEKLADPSFFDRWISGRLGQLVHAVGTCRMGAPDDDLAVTDVRGSVIGYSAISVADASVMPDIPAANTHLPTVMVAMRLAESIAEDLETHGGRSSSRRTAAWTPA</sequence>
<dbReference type="InterPro" id="IPR036188">
    <property type="entry name" value="FAD/NAD-bd_sf"/>
</dbReference>
<evidence type="ECO:0000256" key="4">
    <source>
        <dbReference type="ARBA" id="ARBA00022827"/>
    </source>
</evidence>
<dbReference type="InterPro" id="IPR007867">
    <property type="entry name" value="GMC_OxRtase_C"/>
</dbReference>
<dbReference type="PIRSF" id="PIRSF000137">
    <property type="entry name" value="Alcohol_oxidase"/>
    <property type="match status" value="1"/>
</dbReference>
<dbReference type="PROSITE" id="PS00623">
    <property type="entry name" value="GMC_OXRED_1"/>
    <property type="match status" value="1"/>
</dbReference>
<proteinExistence type="inferred from homology"/>
<dbReference type="InterPro" id="IPR012132">
    <property type="entry name" value="GMC_OxRdtase"/>
</dbReference>
<dbReference type="RefSeq" id="WP_294569141.1">
    <property type="nucleotide sequence ID" value="NZ_CADCTE010000155.1"/>
</dbReference>
<feature type="domain" description="Glucose-methanol-choline oxidoreductase N-terminal" evidence="7">
    <location>
        <begin position="81"/>
        <end position="104"/>
    </location>
</feature>
<dbReference type="Gene3D" id="3.50.50.60">
    <property type="entry name" value="FAD/NAD(P)-binding domain"/>
    <property type="match status" value="1"/>
</dbReference>
<evidence type="ECO:0000313" key="8">
    <source>
        <dbReference type="EMBL" id="CAA9263744.1"/>
    </source>
</evidence>
<reference evidence="8" key="1">
    <citation type="submission" date="2020-02" db="EMBL/GenBank/DDBJ databases">
        <authorList>
            <person name="Meier V. D."/>
        </authorList>
    </citation>
    <scope>NUCLEOTIDE SEQUENCE</scope>
    <source>
        <strain evidence="8">AVDCRST_MAG83</strain>
    </source>
</reference>
<comment type="similarity">
    <text evidence="2 6">Belongs to the GMC oxidoreductase family.</text>
</comment>
<organism evidence="8">
    <name type="scientific">uncultured Arthrobacter sp</name>
    <dbReference type="NCBI Taxonomy" id="114050"/>
    <lineage>
        <taxon>Bacteria</taxon>
        <taxon>Bacillati</taxon>
        <taxon>Actinomycetota</taxon>
        <taxon>Actinomycetes</taxon>
        <taxon>Micrococcales</taxon>
        <taxon>Micrococcaceae</taxon>
        <taxon>Arthrobacter</taxon>
        <taxon>environmental samples</taxon>
    </lineage>
</organism>
<keyword evidence="4 5" id="KW-0274">FAD</keyword>
<protein>
    <submittedName>
        <fullName evidence="8">Choline dehydrogenase</fullName>
        <ecNumber evidence="8">1.1.99.1</ecNumber>
    </submittedName>
</protein>
<evidence type="ECO:0000256" key="2">
    <source>
        <dbReference type="ARBA" id="ARBA00010790"/>
    </source>
</evidence>
<dbReference type="InterPro" id="IPR000172">
    <property type="entry name" value="GMC_OxRdtase_N"/>
</dbReference>
<dbReference type="Pfam" id="PF05199">
    <property type="entry name" value="GMC_oxred_C"/>
    <property type="match status" value="1"/>
</dbReference>
<dbReference type="PANTHER" id="PTHR11552">
    <property type="entry name" value="GLUCOSE-METHANOL-CHOLINE GMC OXIDOREDUCTASE"/>
    <property type="match status" value="1"/>
</dbReference>
<dbReference type="EC" id="1.1.99.1" evidence="8"/>
<dbReference type="Gene3D" id="3.30.410.40">
    <property type="match status" value="1"/>
</dbReference>
<dbReference type="SUPFAM" id="SSF54373">
    <property type="entry name" value="FAD-linked reductases, C-terminal domain"/>
    <property type="match status" value="1"/>
</dbReference>
<keyword evidence="8" id="KW-0560">Oxidoreductase</keyword>
<keyword evidence="3 6" id="KW-0285">Flavoprotein</keyword>
<dbReference type="GO" id="GO:0008812">
    <property type="term" value="F:choline dehydrogenase activity"/>
    <property type="evidence" value="ECO:0007669"/>
    <property type="project" value="UniProtKB-EC"/>
</dbReference>
<comment type="cofactor">
    <cofactor evidence="1 5">
        <name>FAD</name>
        <dbReference type="ChEBI" id="CHEBI:57692"/>
    </cofactor>
</comment>
<evidence type="ECO:0000256" key="5">
    <source>
        <dbReference type="PIRSR" id="PIRSR000137-2"/>
    </source>
</evidence>
<gene>
    <name evidence="8" type="ORF">AVDCRST_MAG83-2853</name>
</gene>
<dbReference type="GO" id="GO:0050660">
    <property type="term" value="F:flavin adenine dinucleotide binding"/>
    <property type="evidence" value="ECO:0007669"/>
    <property type="project" value="InterPro"/>
</dbReference>